<dbReference type="GO" id="GO:0032259">
    <property type="term" value="P:methylation"/>
    <property type="evidence" value="ECO:0007669"/>
    <property type="project" value="UniProtKB-KW"/>
</dbReference>
<dbReference type="AlphaFoldDB" id="A0A9W4XXJ3"/>
<accession>A0A9W4XXJ3</accession>
<dbReference type="EMBL" id="CAOQHR010000007">
    <property type="protein sequence ID" value="CAI6337912.1"/>
    <property type="molecule type" value="Genomic_DNA"/>
</dbReference>
<dbReference type="OrthoDB" id="3647at2759"/>
<gene>
    <name evidence="5" type="ORF">PDIGIT_LOCUS11031</name>
</gene>
<keyword evidence="2" id="KW-0808">Transferase</keyword>
<dbReference type="CDD" id="cd02440">
    <property type="entry name" value="AdoMet_MTases"/>
    <property type="match status" value="1"/>
</dbReference>
<evidence type="ECO:0000259" key="4">
    <source>
        <dbReference type="Pfam" id="PF13649"/>
    </source>
</evidence>
<dbReference type="InterPro" id="IPR041698">
    <property type="entry name" value="Methyltransf_25"/>
</dbReference>
<dbReference type="PANTHER" id="PTHR43861:SF1">
    <property type="entry name" value="TRANS-ACONITATE 2-METHYLTRANSFERASE"/>
    <property type="match status" value="1"/>
</dbReference>
<organism evidence="5 6">
    <name type="scientific">Periconia digitata</name>
    <dbReference type="NCBI Taxonomy" id="1303443"/>
    <lineage>
        <taxon>Eukaryota</taxon>
        <taxon>Fungi</taxon>
        <taxon>Dikarya</taxon>
        <taxon>Ascomycota</taxon>
        <taxon>Pezizomycotina</taxon>
        <taxon>Dothideomycetes</taxon>
        <taxon>Pleosporomycetidae</taxon>
        <taxon>Pleosporales</taxon>
        <taxon>Massarineae</taxon>
        <taxon>Periconiaceae</taxon>
        <taxon>Periconia</taxon>
    </lineage>
</organism>
<evidence type="ECO:0000313" key="6">
    <source>
        <dbReference type="Proteomes" id="UP001152607"/>
    </source>
</evidence>
<dbReference type="Proteomes" id="UP001152607">
    <property type="component" value="Unassembled WGS sequence"/>
</dbReference>
<evidence type="ECO:0000256" key="2">
    <source>
        <dbReference type="ARBA" id="ARBA00022679"/>
    </source>
</evidence>
<dbReference type="Gene3D" id="3.40.50.150">
    <property type="entry name" value="Vaccinia Virus protein VP39"/>
    <property type="match status" value="1"/>
</dbReference>
<feature type="domain" description="Methyltransferase" evidence="4">
    <location>
        <begin position="185"/>
        <end position="276"/>
    </location>
</feature>
<evidence type="ECO:0000256" key="1">
    <source>
        <dbReference type="ARBA" id="ARBA00022603"/>
    </source>
</evidence>
<feature type="compositionally biased region" description="Low complexity" evidence="3">
    <location>
        <begin position="13"/>
        <end position="27"/>
    </location>
</feature>
<feature type="compositionally biased region" description="Pro residues" evidence="3">
    <location>
        <begin position="1"/>
        <end position="12"/>
    </location>
</feature>
<evidence type="ECO:0000313" key="5">
    <source>
        <dbReference type="EMBL" id="CAI6337912.1"/>
    </source>
</evidence>
<protein>
    <recommendedName>
        <fullName evidence="4">Methyltransferase domain-containing protein</fullName>
    </recommendedName>
</protein>
<keyword evidence="1" id="KW-0489">Methyltransferase</keyword>
<proteinExistence type="predicted"/>
<feature type="compositionally biased region" description="Polar residues" evidence="3">
    <location>
        <begin position="115"/>
        <end position="128"/>
    </location>
</feature>
<dbReference type="InterPro" id="IPR029063">
    <property type="entry name" value="SAM-dependent_MTases_sf"/>
</dbReference>
<feature type="region of interest" description="Disordered" evidence="3">
    <location>
        <begin position="1"/>
        <end position="33"/>
    </location>
</feature>
<name>A0A9W4XXJ3_9PLEO</name>
<dbReference type="SUPFAM" id="SSF53335">
    <property type="entry name" value="S-adenosyl-L-methionine-dependent methyltransferases"/>
    <property type="match status" value="1"/>
</dbReference>
<keyword evidence="6" id="KW-1185">Reference proteome</keyword>
<reference evidence="5" key="1">
    <citation type="submission" date="2023-01" db="EMBL/GenBank/DDBJ databases">
        <authorList>
            <person name="Van Ghelder C."/>
            <person name="Rancurel C."/>
        </authorList>
    </citation>
    <scope>NUCLEOTIDE SEQUENCE</scope>
    <source>
        <strain evidence="5">CNCM I-4278</strain>
    </source>
</reference>
<sequence>MELPLSPTPTPSTPTVCACTPTRTSSNPPTPVPWYSTTFEPTIGSLEHTPLDTERTTKVPILLDFLEPRDQSEHSHLPYSAPAHAKKRSAYNISCFDRTASILPYSNYTRSINRTMATQESTPTSKDGTPQPREEDVARHKISTQNTQYDQIGMRYNSMHDLPAVQPEKPSVVTVLGDVKGKKCLDLACGTGRYTSLLSTLGATTVHGYDISTSMIAGATSTYPPSTHPTLHFAVADCSNPSTLPSPPHSFDIVFAGWFLNYAGTARELTDMFRVIASQLCVRSPHSESKDGHGRGGRFVGLTTNGGDPDMKAPKHDFYGIEVVVLDPAYRDPETGVEVGIKARVVARTEPEVRFDVFQFTRDVYQRCAEEAGLVVRWRDVVLPEGEEERKEQGYWERFLERPTFDVLEAWRA</sequence>
<feature type="region of interest" description="Disordered" evidence="3">
    <location>
        <begin position="115"/>
        <end position="142"/>
    </location>
</feature>
<comment type="caution">
    <text evidence="5">The sequence shown here is derived from an EMBL/GenBank/DDBJ whole genome shotgun (WGS) entry which is preliminary data.</text>
</comment>
<evidence type="ECO:0000256" key="3">
    <source>
        <dbReference type="SAM" id="MobiDB-lite"/>
    </source>
</evidence>
<dbReference type="PANTHER" id="PTHR43861">
    <property type="entry name" value="TRANS-ACONITATE 2-METHYLTRANSFERASE-RELATED"/>
    <property type="match status" value="1"/>
</dbReference>
<dbReference type="GO" id="GO:0008168">
    <property type="term" value="F:methyltransferase activity"/>
    <property type="evidence" value="ECO:0007669"/>
    <property type="project" value="UniProtKB-KW"/>
</dbReference>
<dbReference type="Pfam" id="PF13649">
    <property type="entry name" value="Methyltransf_25"/>
    <property type="match status" value="1"/>
</dbReference>